<comment type="caution">
    <text evidence="1">The sequence shown here is derived from an EMBL/GenBank/DDBJ whole genome shotgun (WGS) entry which is preliminary data.</text>
</comment>
<name>A0AAP0KAY4_9MAGN</name>
<gene>
    <name evidence="1" type="ORF">Scep_007337</name>
</gene>
<dbReference type="Proteomes" id="UP001419268">
    <property type="component" value="Unassembled WGS sequence"/>
</dbReference>
<proteinExistence type="predicted"/>
<organism evidence="1 2">
    <name type="scientific">Stephania cephalantha</name>
    <dbReference type="NCBI Taxonomy" id="152367"/>
    <lineage>
        <taxon>Eukaryota</taxon>
        <taxon>Viridiplantae</taxon>
        <taxon>Streptophyta</taxon>
        <taxon>Embryophyta</taxon>
        <taxon>Tracheophyta</taxon>
        <taxon>Spermatophyta</taxon>
        <taxon>Magnoliopsida</taxon>
        <taxon>Ranunculales</taxon>
        <taxon>Menispermaceae</taxon>
        <taxon>Menispermoideae</taxon>
        <taxon>Cissampelideae</taxon>
        <taxon>Stephania</taxon>
    </lineage>
</organism>
<dbReference type="EMBL" id="JBBNAG010000003">
    <property type="protein sequence ID" value="KAK9148580.1"/>
    <property type="molecule type" value="Genomic_DNA"/>
</dbReference>
<dbReference type="SUPFAM" id="SSF56801">
    <property type="entry name" value="Acetyl-CoA synthetase-like"/>
    <property type="match status" value="1"/>
</dbReference>
<reference evidence="1 2" key="1">
    <citation type="submission" date="2024-01" db="EMBL/GenBank/DDBJ databases">
        <title>Genome assemblies of Stephania.</title>
        <authorList>
            <person name="Yang L."/>
        </authorList>
    </citation>
    <scope>NUCLEOTIDE SEQUENCE [LARGE SCALE GENOMIC DNA]</scope>
    <source>
        <strain evidence="1">JXDWG</strain>
        <tissue evidence="1">Leaf</tissue>
    </source>
</reference>
<protein>
    <submittedName>
        <fullName evidence="1">Uncharacterized protein</fullName>
    </submittedName>
</protein>
<keyword evidence="2" id="KW-1185">Reference proteome</keyword>
<accession>A0AAP0KAY4</accession>
<dbReference type="AlphaFoldDB" id="A0AAP0KAY4"/>
<sequence length="125" mass="14272">MQVLPVVAKKVYPLTMDYNVSAVWSADISRDSNLRYCATHKVRAPIKVHAAIKIGNLTKQDGRYLSAFLFLLTRVNRVYHVTKDSFVDGGYFKTSDTVKLDEDGYFVILGNMVVYEFFDFTSMVK</sequence>
<evidence type="ECO:0000313" key="2">
    <source>
        <dbReference type="Proteomes" id="UP001419268"/>
    </source>
</evidence>
<evidence type="ECO:0000313" key="1">
    <source>
        <dbReference type="EMBL" id="KAK9148580.1"/>
    </source>
</evidence>